<comment type="caution">
    <text evidence="3">The sequence shown here is derived from an EMBL/GenBank/DDBJ whole genome shotgun (WGS) entry which is preliminary data.</text>
</comment>
<feature type="transmembrane region" description="Helical" evidence="1">
    <location>
        <begin position="431"/>
        <end position="452"/>
    </location>
</feature>
<name>A0A4S4BKQ4_9BACL</name>
<evidence type="ECO:0000256" key="1">
    <source>
        <dbReference type="SAM" id="Phobius"/>
    </source>
</evidence>
<proteinExistence type="predicted"/>
<evidence type="ECO:0000313" key="4">
    <source>
        <dbReference type="Proteomes" id="UP000310636"/>
    </source>
</evidence>
<sequence>MRNSIRILFGIIGLLLVLSLIFASPAAWAAEAPQDMLDQMLPGESEMGIEPGDRTLDYRQYATDNYAWDIGYDLVEWSGWKPKLNNPFPLLLNWVANILFMLSAFIVRLCIFLMQLGFHTDLVNTQLSLILPIMDGLRMSLFSKFLPWALVILAAWMVKVGYWNNQTTRLMSGVIGSLLVLAGSYWFYTHSGASIRAVSQTMDKLTQITMGSLAAPYQRVTGDSLGGGLTDAADQQLLATSNRLWKLFVDRPWTIGEFNRQDAGTVRMTEEEVEAIRDRAEEEDLTLDVQVGDAWSDWIRRFAPGWTGRDLLRKVLGDAKIDHGDHADLVALFGGGSAGIRCLVAVLSLIATLTLLLFVGSIAFILILAQEMALAILILAPIVLLLGLYPERGFVFVRRWIGWLIGTLGTKVIYGFYMGFTLLVADVVARGSGILMLQQIFVALLFVCAFLFRKKILKQVLGIFQAPTPHEMYDTSKREITYHVNEAKQSWKDTKERAQKAKATAKKVINKLK</sequence>
<accession>A0A4S4BKQ4</accession>
<reference evidence="3 4" key="1">
    <citation type="submission" date="2019-04" db="EMBL/GenBank/DDBJ databases">
        <title>Cohnella sp. nov. isolated from preserved vegetables.</title>
        <authorList>
            <person name="Lin S.-Y."/>
            <person name="Hung M.-H."/>
            <person name="Young C.-C."/>
        </authorList>
    </citation>
    <scope>NUCLEOTIDE SEQUENCE [LARGE SCALE GENOMIC DNA]</scope>
    <source>
        <strain evidence="3 4">CC-MHH1044</strain>
    </source>
</reference>
<dbReference type="AlphaFoldDB" id="A0A4S4BKQ4"/>
<feature type="transmembrane region" description="Helical" evidence="1">
    <location>
        <begin position="170"/>
        <end position="188"/>
    </location>
</feature>
<dbReference type="OrthoDB" id="2517316at2"/>
<evidence type="ECO:0008006" key="5">
    <source>
        <dbReference type="Google" id="ProtNLM"/>
    </source>
</evidence>
<evidence type="ECO:0000256" key="2">
    <source>
        <dbReference type="SAM" id="SignalP"/>
    </source>
</evidence>
<keyword evidence="1" id="KW-0812">Transmembrane</keyword>
<feature type="signal peptide" evidence="2">
    <location>
        <begin position="1"/>
        <end position="29"/>
    </location>
</feature>
<protein>
    <recommendedName>
        <fullName evidence="5">TrbL/VirB6 plasmid conjugal transfer protein</fullName>
    </recommendedName>
</protein>
<evidence type="ECO:0000313" key="3">
    <source>
        <dbReference type="EMBL" id="THF74370.1"/>
    </source>
</evidence>
<keyword evidence="2" id="KW-0732">Signal</keyword>
<feature type="chain" id="PRO_5020490364" description="TrbL/VirB6 plasmid conjugal transfer protein" evidence="2">
    <location>
        <begin position="30"/>
        <end position="513"/>
    </location>
</feature>
<dbReference type="EMBL" id="SSOB01000041">
    <property type="protein sequence ID" value="THF74370.1"/>
    <property type="molecule type" value="Genomic_DNA"/>
</dbReference>
<feature type="transmembrane region" description="Helical" evidence="1">
    <location>
        <begin position="94"/>
        <end position="118"/>
    </location>
</feature>
<feature type="transmembrane region" description="Helical" evidence="1">
    <location>
        <begin position="401"/>
        <end position="425"/>
    </location>
</feature>
<keyword evidence="1" id="KW-1133">Transmembrane helix</keyword>
<feature type="transmembrane region" description="Helical" evidence="1">
    <location>
        <begin position="372"/>
        <end position="389"/>
    </location>
</feature>
<feature type="transmembrane region" description="Helical" evidence="1">
    <location>
        <begin position="342"/>
        <end position="366"/>
    </location>
</feature>
<feature type="transmembrane region" description="Helical" evidence="1">
    <location>
        <begin position="139"/>
        <end position="158"/>
    </location>
</feature>
<keyword evidence="4" id="KW-1185">Reference proteome</keyword>
<organism evidence="3 4">
    <name type="scientific">Cohnella fermenti</name>
    <dbReference type="NCBI Taxonomy" id="2565925"/>
    <lineage>
        <taxon>Bacteria</taxon>
        <taxon>Bacillati</taxon>
        <taxon>Bacillota</taxon>
        <taxon>Bacilli</taxon>
        <taxon>Bacillales</taxon>
        <taxon>Paenibacillaceae</taxon>
        <taxon>Cohnella</taxon>
    </lineage>
</organism>
<keyword evidence="1" id="KW-0472">Membrane</keyword>
<gene>
    <name evidence="3" type="ORF">E6C55_25340</name>
</gene>
<dbReference type="Proteomes" id="UP000310636">
    <property type="component" value="Unassembled WGS sequence"/>
</dbReference>